<feature type="binding site" evidence="8">
    <location>
        <position position="34"/>
    </location>
    <ligand>
        <name>ATP</name>
        <dbReference type="ChEBI" id="CHEBI:30616"/>
    </ligand>
</feature>
<feature type="binding site" evidence="8">
    <location>
        <position position="110"/>
    </location>
    <ligand>
        <name>ATP</name>
        <dbReference type="ChEBI" id="CHEBI:30616"/>
    </ligand>
</feature>
<feature type="binding site" evidence="8">
    <location>
        <position position="116"/>
    </location>
    <ligand>
        <name>ATP</name>
        <dbReference type="ChEBI" id="CHEBI:30616"/>
    </ligand>
</feature>
<dbReference type="PROSITE" id="PS00469">
    <property type="entry name" value="NDPK"/>
    <property type="match status" value="1"/>
</dbReference>
<evidence type="ECO:0000259" key="11">
    <source>
        <dbReference type="SMART" id="SM00562"/>
    </source>
</evidence>
<comment type="cofactor">
    <cofactor evidence="1">
        <name>Mg(2+)</name>
        <dbReference type="ChEBI" id="CHEBI:18420"/>
    </cofactor>
</comment>
<keyword evidence="2 10" id="KW-0808">Transferase</keyword>
<comment type="catalytic activity">
    <reaction evidence="10">
        <text>a 2'-deoxyribonucleoside 5'-diphosphate + ATP = a 2'-deoxyribonucleoside 5'-triphosphate + ADP</text>
        <dbReference type="Rhea" id="RHEA:44640"/>
        <dbReference type="ChEBI" id="CHEBI:30616"/>
        <dbReference type="ChEBI" id="CHEBI:61560"/>
        <dbReference type="ChEBI" id="CHEBI:73316"/>
        <dbReference type="ChEBI" id="CHEBI:456216"/>
        <dbReference type="EC" id="2.7.4.6"/>
    </reaction>
</comment>
<dbReference type="PROSITE" id="PS51374">
    <property type="entry name" value="NDPK_LIKE"/>
    <property type="match status" value="1"/>
</dbReference>
<dbReference type="EMBL" id="OU963911">
    <property type="protein sequence ID" value="CAH0400701.1"/>
    <property type="molecule type" value="Genomic_DNA"/>
</dbReference>
<dbReference type="Gene3D" id="3.30.70.141">
    <property type="entry name" value="Nucleoside diphosphate kinase-like domain"/>
    <property type="match status" value="1"/>
</dbReference>
<evidence type="ECO:0000256" key="2">
    <source>
        <dbReference type="ARBA" id="ARBA00022679"/>
    </source>
</evidence>
<organism evidence="12 13">
    <name type="scientific">Chilo suppressalis</name>
    <name type="common">Asiatic rice borer moth</name>
    <dbReference type="NCBI Taxonomy" id="168631"/>
    <lineage>
        <taxon>Eukaryota</taxon>
        <taxon>Metazoa</taxon>
        <taxon>Ecdysozoa</taxon>
        <taxon>Arthropoda</taxon>
        <taxon>Hexapoda</taxon>
        <taxon>Insecta</taxon>
        <taxon>Pterygota</taxon>
        <taxon>Neoptera</taxon>
        <taxon>Endopterygota</taxon>
        <taxon>Lepidoptera</taxon>
        <taxon>Glossata</taxon>
        <taxon>Ditrysia</taxon>
        <taxon>Pyraloidea</taxon>
        <taxon>Crambidae</taxon>
        <taxon>Crambinae</taxon>
        <taxon>Chilo</taxon>
    </lineage>
</organism>
<keyword evidence="13" id="KW-1185">Reference proteome</keyword>
<dbReference type="EC" id="2.7.4.6" evidence="10"/>
<keyword evidence="4 10" id="KW-0547">Nucleotide-binding</keyword>
<evidence type="ECO:0000256" key="3">
    <source>
        <dbReference type="ARBA" id="ARBA00022723"/>
    </source>
</evidence>
<dbReference type="PRINTS" id="PR01243">
    <property type="entry name" value="NUCDPKINASE"/>
</dbReference>
<feature type="binding site" evidence="8">
    <location>
        <position position="140"/>
    </location>
    <ligand>
        <name>ATP</name>
        <dbReference type="ChEBI" id="CHEBI:30616"/>
    </ligand>
</feature>
<evidence type="ECO:0000256" key="4">
    <source>
        <dbReference type="ARBA" id="ARBA00022741"/>
    </source>
</evidence>
<keyword evidence="5 10" id="KW-0418">Kinase</keyword>
<dbReference type="Proteomes" id="UP001153292">
    <property type="component" value="Chromosome 18"/>
</dbReference>
<dbReference type="InterPro" id="IPR037994">
    <property type="entry name" value="NDPk6"/>
</dbReference>
<accession>A0ABN8B3Z9</accession>
<evidence type="ECO:0000256" key="1">
    <source>
        <dbReference type="ARBA" id="ARBA00001946"/>
    </source>
</evidence>
<comment type="similarity">
    <text evidence="8 9">Belongs to the NDK family.</text>
</comment>
<dbReference type="InterPro" id="IPR001564">
    <property type="entry name" value="Nucleoside_diP_kinase"/>
</dbReference>
<evidence type="ECO:0000256" key="6">
    <source>
        <dbReference type="ARBA" id="ARBA00022840"/>
    </source>
</evidence>
<evidence type="ECO:0000313" key="12">
    <source>
        <dbReference type="EMBL" id="CAH0400701.1"/>
    </source>
</evidence>
<evidence type="ECO:0000256" key="7">
    <source>
        <dbReference type="ARBA" id="ARBA00022842"/>
    </source>
</evidence>
<feature type="domain" description="Nucleoside diphosphate kinase-like" evidence="11">
    <location>
        <begin position="26"/>
        <end position="166"/>
    </location>
</feature>
<feature type="active site" description="Pros-phosphohistidine intermediate" evidence="8">
    <location>
        <position position="143"/>
    </location>
</feature>
<keyword evidence="6 10" id="KW-0067">ATP-binding</keyword>
<dbReference type="InterPro" id="IPR034907">
    <property type="entry name" value="NDK-like_dom"/>
</dbReference>
<feature type="binding site" evidence="8">
    <location>
        <position position="130"/>
    </location>
    <ligand>
        <name>ATP</name>
        <dbReference type="ChEBI" id="CHEBI:30616"/>
    </ligand>
</feature>
<dbReference type="SMART" id="SM00562">
    <property type="entry name" value="NDK"/>
    <property type="match status" value="1"/>
</dbReference>
<proteinExistence type="inferred from homology"/>
<feature type="binding site" evidence="8">
    <location>
        <position position="82"/>
    </location>
    <ligand>
        <name>ATP</name>
        <dbReference type="ChEBI" id="CHEBI:30616"/>
    </ligand>
</feature>
<sequence>MSIGDRYLTVLGNWTYTDLLSEMQKLQLTLAIIKPHAIKNPVALSYIRQVIKNKFIVIKTKRTSLDVETAGKFYKEHVGKFFYNRLVTFMASGCIDLHVMGHTNAIELWRGLLGPTSVYKGQFQEPYCLRGMFGISDTRNVAHGSDSLASAEREIKFFFPDFSFYEWHSNDEAFFRKGPIIFNNHIFQHVRRL</sequence>
<evidence type="ECO:0000256" key="5">
    <source>
        <dbReference type="ARBA" id="ARBA00022777"/>
    </source>
</evidence>
<evidence type="ECO:0000256" key="9">
    <source>
        <dbReference type="RuleBase" id="RU004011"/>
    </source>
</evidence>
<evidence type="ECO:0000256" key="8">
    <source>
        <dbReference type="PROSITE-ProRule" id="PRU00706"/>
    </source>
</evidence>
<evidence type="ECO:0000256" key="10">
    <source>
        <dbReference type="RuleBase" id="RU004013"/>
    </source>
</evidence>
<keyword evidence="7" id="KW-0460">Magnesium</keyword>
<evidence type="ECO:0000313" key="13">
    <source>
        <dbReference type="Proteomes" id="UP001153292"/>
    </source>
</evidence>
<protein>
    <recommendedName>
        <fullName evidence="10">Nucleoside diphosphate kinase</fullName>
        <ecNumber evidence="10">2.7.4.6</ecNumber>
    </recommendedName>
</protein>
<dbReference type="PANTHER" id="PTHR46956">
    <property type="entry name" value="NUCLEOSIDE DIPHOSPHATE KINASE 6"/>
    <property type="match status" value="1"/>
</dbReference>
<dbReference type="Pfam" id="PF00334">
    <property type="entry name" value="NDK"/>
    <property type="match status" value="1"/>
</dbReference>
<dbReference type="InterPro" id="IPR036850">
    <property type="entry name" value="NDK-like_dom_sf"/>
</dbReference>
<dbReference type="SUPFAM" id="SSF54919">
    <property type="entry name" value="Nucleoside diphosphate kinase, NDK"/>
    <property type="match status" value="1"/>
</dbReference>
<reference evidence="12" key="1">
    <citation type="submission" date="2021-12" db="EMBL/GenBank/DDBJ databases">
        <authorList>
            <person name="King R."/>
        </authorList>
    </citation>
    <scope>NUCLEOTIDE SEQUENCE</scope>
</reference>
<dbReference type="PANTHER" id="PTHR46956:SF1">
    <property type="entry name" value="NUCLEOSIDE DIPHOSPHATE KINASE 6"/>
    <property type="match status" value="1"/>
</dbReference>
<gene>
    <name evidence="12" type="ORF">CHILSU_LOCUS3899</name>
</gene>
<dbReference type="InterPro" id="IPR023005">
    <property type="entry name" value="Nucleoside_diP_kinase_AS"/>
</dbReference>
<name>A0ABN8B3Z9_CHISP</name>
<keyword evidence="3" id="KW-0479">Metal-binding</keyword>